<sequence>MKDNATARPRSLRRLAALAALIPLLLGTTAQSSMNTPSMPAGASRDTISTVTSTPLPPDFDVRRFEAMAQALVADRQVPGMAMAIVHDGRILSAKGYGVTDMQAPRPVDSHTVFRLASLSKGFASAMTGLLIDEGALRWDSKVTQYLPSFRLNDPGAAQQVTVADLLSHRLGLPSNAYDRDLERYVDYRTLAGKLAEPRLRCEPGTCYAYQNVAFSLVGDVVFAATGDFYSQEVRKRLFQPLGMNDASLGLEAIESSPSWARPHIRTRGGWASVSPKPTYYQLPPAAGVNASASDMAQWLLAQTGHRPDVLSAPLLATMHAPVVDTPGRMGSPWRRERIGYAGYALGWRVYDYAGHRMAYHGGVVQGYRGMIAVIPDRDIGVVVLWNSNSGLPSGLMPMILDSALGLPERKWLDVDYDDQSLSGLPAPRERLHAVAHAGH</sequence>
<dbReference type="EMBL" id="JACHTE010000004">
    <property type="protein sequence ID" value="MBB1088216.1"/>
    <property type="molecule type" value="Genomic_DNA"/>
</dbReference>
<dbReference type="InterPro" id="IPR001466">
    <property type="entry name" value="Beta-lactam-related"/>
</dbReference>
<name>A0A7W3YEH1_9GAMM</name>
<feature type="signal peptide" evidence="1">
    <location>
        <begin position="1"/>
        <end position="32"/>
    </location>
</feature>
<proteinExistence type="predicted"/>
<feature type="domain" description="Beta-lactamase-related" evidence="2">
    <location>
        <begin position="65"/>
        <end position="393"/>
    </location>
</feature>
<comment type="caution">
    <text evidence="3">The sequence shown here is derived from an EMBL/GenBank/DDBJ whole genome shotgun (WGS) entry which is preliminary data.</text>
</comment>
<dbReference type="PANTHER" id="PTHR46825:SF15">
    <property type="entry name" value="BETA-LACTAMASE-RELATED DOMAIN-CONTAINING PROTEIN"/>
    <property type="match status" value="1"/>
</dbReference>
<dbReference type="RefSeq" id="WP_182668988.1">
    <property type="nucleotide sequence ID" value="NZ_JACHTE010000004.1"/>
</dbReference>
<reference evidence="3 4" key="1">
    <citation type="submission" date="2020-07" db="EMBL/GenBank/DDBJ databases">
        <authorList>
            <person name="Xu S."/>
            <person name="Li A."/>
        </authorList>
    </citation>
    <scope>NUCLEOTIDE SEQUENCE [LARGE SCALE GENOMIC DNA]</scope>
    <source>
        <strain evidence="3 4">SG-8</strain>
    </source>
</reference>
<accession>A0A7W3YEH1</accession>
<dbReference type="PANTHER" id="PTHR46825">
    <property type="entry name" value="D-ALANYL-D-ALANINE-CARBOXYPEPTIDASE/ENDOPEPTIDASE AMPH"/>
    <property type="match status" value="1"/>
</dbReference>
<dbReference type="Pfam" id="PF00144">
    <property type="entry name" value="Beta-lactamase"/>
    <property type="match status" value="1"/>
</dbReference>
<dbReference type="SUPFAM" id="SSF56601">
    <property type="entry name" value="beta-lactamase/transpeptidase-like"/>
    <property type="match status" value="1"/>
</dbReference>
<organism evidence="3 4">
    <name type="scientific">Marilutibacter penaei</name>
    <dbReference type="NCBI Taxonomy" id="2759900"/>
    <lineage>
        <taxon>Bacteria</taxon>
        <taxon>Pseudomonadati</taxon>
        <taxon>Pseudomonadota</taxon>
        <taxon>Gammaproteobacteria</taxon>
        <taxon>Lysobacterales</taxon>
        <taxon>Lysobacteraceae</taxon>
        <taxon>Marilutibacter</taxon>
    </lineage>
</organism>
<evidence type="ECO:0000313" key="3">
    <source>
        <dbReference type="EMBL" id="MBB1088216.1"/>
    </source>
</evidence>
<evidence type="ECO:0000313" key="4">
    <source>
        <dbReference type="Proteomes" id="UP000552587"/>
    </source>
</evidence>
<dbReference type="Gene3D" id="3.40.710.10">
    <property type="entry name" value="DD-peptidase/beta-lactamase superfamily"/>
    <property type="match status" value="1"/>
</dbReference>
<keyword evidence="4" id="KW-1185">Reference proteome</keyword>
<keyword evidence="1" id="KW-0732">Signal</keyword>
<dbReference type="AlphaFoldDB" id="A0A7W3YEH1"/>
<feature type="chain" id="PRO_5031344457" evidence="1">
    <location>
        <begin position="33"/>
        <end position="440"/>
    </location>
</feature>
<dbReference type="InterPro" id="IPR050491">
    <property type="entry name" value="AmpC-like"/>
</dbReference>
<dbReference type="InterPro" id="IPR012338">
    <property type="entry name" value="Beta-lactam/transpept-like"/>
</dbReference>
<dbReference type="Proteomes" id="UP000552587">
    <property type="component" value="Unassembled WGS sequence"/>
</dbReference>
<gene>
    <name evidence="3" type="ORF">H4F99_06890</name>
</gene>
<evidence type="ECO:0000259" key="2">
    <source>
        <dbReference type="Pfam" id="PF00144"/>
    </source>
</evidence>
<protein>
    <submittedName>
        <fullName evidence="3">Beta-lactamase family protein</fullName>
    </submittedName>
</protein>
<evidence type="ECO:0000256" key="1">
    <source>
        <dbReference type="SAM" id="SignalP"/>
    </source>
</evidence>